<dbReference type="AlphaFoldDB" id="M4DX70"/>
<evidence type="ECO:0000256" key="1">
    <source>
        <dbReference type="SAM" id="MobiDB-lite"/>
    </source>
</evidence>
<feature type="compositionally biased region" description="Basic residues" evidence="1">
    <location>
        <begin position="1"/>
        <end position="10"/>
    </location>
</feature>
<dbReference type="InParanoid" id="M4DX70"/>
<dbReference type="Gramene" id="Bra021116.1">
    <property type="protein sequence ID" value="Bra021116.1-P"/>
    <property type="gene ID" value="Bra021116"/>
</dbReference>
<reference evidence="2 3" key="2">
    <citation type="journal article" date="2018" name="Hortic Res">
        <title>Improved Brassica rapa reference genome by single-molecule sequencing and chromosome conformation capture technologies.</title>
        <authorList>
            <person name="Zhang L."/>
            <person name="Cai X."/>
            <person name="Wu J."/>
            <person name="Liu M."/>
            <person name="Grob S."/>
            <person name="Cheng F."/>
            <person name="Liang J."/>
            <person name="Cai C."/>
            <person name="Liu Z."/>
            <person name="Liu B."/>
            <person name="Wang F."/>
            <person name="Li S."/>
            <person name="Liu F."/>
            <person name="Li X."/>
            <person name="Cheng L."/>
            <person name="Yang W."/>
            <person name="Li M.H."/>
            <person name="Grossniklaus U."/>
            <person name="Zheng H."/>
            <person name="Wang X."/>
        </authorList>
    </citation>
    <scope>NUCLEOTIDE SEQUENCE [LARGE SCALE GENOMIC DNA]</scope>
    <source>
        <strain evidence="2 3">cv. Chiifu-401-42</strain>
    </source>
</reference>
<name>M4DX70_BRACM</name>
<evidence type="ECO:0000313" key="2">
    <source>
        <dbReference type="EnsemblPlants" id="Bra021116.1-P"/>
    </source>
</evidence>
<dbReference type="HOGENOM" id="CLU_2295643_0_0_1"/>
<dbReference type="Proteomes" id="UP000011750">
    <property type="component" value="Chromosome A01"/>
</dbReference>
<sequence length="101" mass="11585">MEPSRSRAHNQSRESEGHHGEVKRKRAVEKEGVASRCRHSLKNFFATKPKEIYRIADLRVTICFSKVLKPTMDIGETSMVSSETIFSLSALYLMQIIELLF</sequence>
<dbReference type="EnsemblPlants" id="Bra021116.1">
    <property type="protein sequence ID" value="Bra021116.1-P"/>
    <property type="gene ID" value="Bra021116"/>
</dbReference>
<reference evidence="2" key="3">
    <citation type="submission" date="2023-03" db="UniProtKB">
        <authorList>
            <consortium name="EnsemblPlants"/>
        </authorList>
    </citation>
    <scope>IDENTIFICATION</scope>
    <source>
        <strain evidence="2">cv. Chiifu-401-42</strain>
    </source>
</reference>
<evidence type="ECO:0000313" key="3">
    <source>
        <dbReference type="Proteomes" id="UP000011750"/>
    </source>
</evidence>
<feature type="compositionally biased region" description="Basic and acidic residues" evidence="1">
    <location>
        <begin position="11"/>
        <end position="20"/>
    </location>
</feature>
<proteinExistence type="predicted"/>
<feature type="region of interest" description="Disordered" evidence="1">
    <location>
        <begin position="1"/>
        <end position="34"/>
    </location>
</feature>
<protein>
    <submittedName>
        <fullName evidence="2">Uncharacterized protein</fullName>
    </submittedName>
</protein>
<organism evidence="2 3">
    <name type="scientific">Brassica campestris</name>
    <name type="common">Field mustard</name>
    <dbReference type="NCBI Taxonomy" id="3711"/>
    <lineage>
        <taxon>Eukaryota</taxon>
        <taxon>Viridiplantae</taxon>
        <taxon>Streptophyta</taxon>
        <taxon>Embryophyta</taxon>
        <taxon>Tracheophyta</taxon>
        <taxon>Spermatophyta</taxon>
        <taxon>Magnoliopsida</taxon>
        <taxon>eudicotyledons</taxon>
        <taxon>Gunneridae</taxon>
        <taxon>Pentapetalae</taxon>
        <taxon>rosids</taxon>
        <taxon>malvids</taxon>
        <taxon>Brassicales</taxon>
        <taxon>Brassicaceae</taxon>
        <taxon>Brassiceae</taxon>
        <taxon>Brassica</taxon>
    </lineage>
</organism>
<keyword evidence="3" id="KW-1185">Reference proteome</keyword>
<reference evidence="2 3" key="1">
    <citation type="journal article" date="2011" name="Nat. Genet.">
        <title>The genome of the mesopolyploid crop species Brassica rapa.</title>
        <authorList>
            <consortium name="Brassica rapa Genome Sequencing Project Consortium"/>
            <person name="Wang X."/>
            <person name="Wang H."/>
            <person name="Wang J."/>
            <person name="Sun R."/>
            <person name="Wu J."/>
            <person name="Liu S."/>
            <person name="Bai Y."/>
            <person name="Mun J.H."/>
            <person name="Bancroft I."/>
            <person name="Cheng F."/>
            <person name="Huang S."/>
            <person name="Li X."/>
            <person name="Hua W."/>
            <person name="Wang J."/>
            <person name="Wang X."/>
            <person name="Freeling M."/>
            <person name="Pires J.C."/>
            <person name="Paterson A.H."/>
            <person name="Chalhoub B."/>
            <person name="Wang B."/>
            <person name="Hayward A."/>
            <person name="Sharpe A.G."/>
            <person name="Park B.S."/>
            <person name="Weisshaar B."/>
            <person name="Liu B."/>
            <person name="Li B."/>
            <person name="Liu B."/>
            <person name="Tong C."/>
            <person name="Song C."/>
            <person name="Duran C."/>
            <person name="Peng C."/>
            <person name="Geng C."/>
            <person name="Koh C."/>
            <person name="Lin C."/>
            <person name="Edwards D."/>
            <person name="Mu D."/>
            <person name="Shen D."/>
            <person name="Soumpourou E."/>
            <person name="Li F."/>
            <person name="Fraser F."/>
            <person name="Conant G."/>
            <person name="Lassalle G."/>
            <person name="King G.J."/>
            <person name="Bonnema G."/>
            <person name="Tang H."/>
            <person name="Wang H."/>
            <person name="Belcram H."/>
            <person name="Zhou H."/>
            <person name="Hirakawa H."/>
            <person name="Abe H."/>
            <person name="Guo H."/>
            <person name="Wang H."/>
            <person name="Jin H."/>
            <person name="Parkin I.A."/>
            <person name="Batley J."/>
            <person name="Kim J.S."/>
            <person name="Just J."/>
            <person name="Li J."/>
            <person name="Xu J."/>
            <person name="Deng J."/>
            <person name="Kim J.A."/>
            <person name="Li J."/>
            <person name="Yu J."/>
            <person name="Meng J."/>
            <person name="Wang J."/>
            <person name="Min J."/>
            <person name="Poulain J."/>
            <person name="Wang J."/>
            <person name="Hatakeyama K."/>
            <person name="Wu K."/>
            <person name="Wang L."/>
            <person name="Fang L."/>
            <person name="Trick M."/>
            <person name="Links M.G."/>
            <person name="Zhao M."/>
            <person name="Jin M."/>
            <person name="Ramchiary N."/>
            <person name="Drou N."/>
            <person name="Berkman P.J."/>
            <person name="Cai Q."/>
            <person name="Huang Q."/>
            <person name="Li R."/>
            <person name="Tabata S."/>
            <person name="Cheng S."/>
            <person name="Zhang S."/>
            <person name="Zhang S."/>
            <person name="Huang S."/>
            <person name="Sato S."/>
            <person name="Sun S."/>
            <person name="Kwon S.J."/>
            <person name="Choi S.R."/>
            <person name="Lee T.H."/>
            <person name="Fan W."/>
            <person name="Zhao X."/>
            <person name="Tan X."/>
            <person name="Xu X."/>
            <person name="Wang Y."/>
            <person name="Qiu Y."/>
            <person name="Yin Y."/>
            <person name="Li Y."/>
            <person name="Du Y."/>
            <person name="Liao Y."/>
            <person name="Lim Y."/>
            <person name="Narusaka Y."/>
            <person name="Wang Y."/>
            <person name="Wang Z."/>
            <person name="Li Z."/>
            <person name="Wang Z."/>
            <person name="Xiong Z."/>
            <person name="Zhang Z."/>
        </authorList>
    </citation>
    <scope>NUCLEOTIDE SEQUENCE [LARGE SCALE GENOMIC DNA]</scope>
    <source>
        <strain evidence="2 3">cv. Chiifu-401-42</strain>
    </source>
</reference>
<accession>M4DX70</accession>